<dbReference type="Proteomes" id="UP000250169">
    <property type="component" value="Unassembled WGS sequence"/>
</dbReference>
<sequence length="88" mass="10109">MKTLNYKGFIGSIEKEEDNTFYGKVLGLDKDTLITYQGDCLEDLKTDFMEAVDDYIAHCKEYNIPLQDKKTSTLNTFVRETLQKAAVM</sequence>
<evidence type="ECO:0000313" key="2">
    <source>
        <dbReference type="Proteomes" id="UP000250169"/>
    </source>
</evidence>
<accession>A0A2X2STZ4</accession>
<dbReference type="EMBL" id="UAVS01000001">
    <property type="protein sequence ID" value="SQA93071.1"/>
    <property type="molecule type" value="Genomic_DNA"/>
</dbReference>
<reference evidence="1 2" key="1">
    <citation type="submission" date="2018-06" db="EMBL/GenBank/DDBJ databases">
        <authorList>
            <consortium name="Pathogen Informatics"/>
            <person name="Doyle S."/>
        </authorList>
    </citation>
    <scope>NUCLEOTIDE SEQUENCE [LARGE SCALE GENOMIC DNA]</scope>
    <source>
        <strain evidence="1 2">NCTC11545</strain>
    </source>
</reference>
<gene>
    <name evidence="1" type="ORF">NCTC11545_00435</name>
</gene>
<protein>
    <submittedName>
        <fullName evidence="1">Uncharacterized protein encoded in hypervariable junctions of pilus gene clusters</fullName>
    </submittedName>
</protein>
<dbReference type="RefSeq" id="WP_002674388.1">
    <property type="nucleotide sequence ID" value="NZ_CP085961.1"/>
</dbReference>
<dbReference type="InterPro" id="IPR035069">
    <property type="entry name" value="TTHA1013/TTHA0281-like"/>
</dbReference>
<evidence type="ECO:0000313" key="1">
    <source>
        <dbReference type="EMBL" id="SQA93071.1"/>
    </source>
</evidence>
<dbReference type="SUPFAM" id="SSF143100">
    <property type="entry name" value="TTHA1013/TTHA0281-like"/>
    <property type="match status" value="1"/>
</dbReference>
<name>A0A2X2STZ4_CAPOC</name>
<dbReference type="AlphaFoldDB" id="A0A2X2STZ4"/>
<proteinExistence type="predicted"/>
<organism evidence="1 2">
    <name type="scientific">Capnocytophaga ochracea</name>
    <dbReference type="NCBI Taxonomy" id="1018"/>
    <lineage>
        <taxon>Bacteria</taxon>
        <taxon>Pseudomonadati</taxon>
        <taxon>Bacteroidota</taxon>
        <taxon>Flavobacteriia</taxon>
        <taxon>Flavobacteriales</taxon>
        <taxon>Flavobacteriaceae</taxon>
        <taxon>Capnocytophaga</taxon>
    </lineage>
</organism>